<name>I2F3S5_9BACT</name>
<gene>
    <name evidence="1" type="ORF">Theba_0868</name>
</gene>
<sequence>MKRVLVVSESNFPKGTKFRLSFIDATDPFRLSSIFEMETHSLVVSLAYKDGLIYCSMSKGFSIYDVSDLNSVKEISHIDLFGGIDMELSSGGDYAYLTSWKRGITIVDIHDPYNPSLIGRASCNYQVLPDDDSPYGPYGVAGIVVRGRYAFCVTCDYTDDKHREVFIVYDIADPSNPQQKVMISTAPWRSHGMVAQGDIAYASGFESILVFDISEPLDPVLINRHEQKARMCCNSVIRGNLLYNAGSDYAPEGSAGVLSIFDITNPLHIREIGETPTIGRVSWNLALVKDLVYVVSDGTISVVEIANPEKPAVRSLCGPSGADMVYDAIEIIDFSA</sequence>
<dbReference type="STRING" id="660470.Theba_0868"/>
<dbReference type="eggNOG" id="COG5276">
    <property type="taxonomic scope" value="Bacteria"/>
</dbReference>
<protein>
    <recommendedName>
        <fullName evidence="3">LVIVD repeat protein</fullName>
    </recommendedName>
</protein>
<evidence type="ECO:0000313" key="2">
    <source>
        <dbReference type="Proteomes" id="UP000002881"/>
    </source>
</evidence>
<dbReference type="Proteomes" id="UP000002881">
    <property type="component" value="Chromosome"/>
</dbReference>
<proteinExistence type="predicted"/>
<dbReference type="Pfam" id="PF08309">
    <property type="entry name" value="LVIVD"/>
    <property type="match status" value="1"/>
</dbReference>
<accession>I2F3S5</accession>
<dbReference type="SUPFAM" id="SSF50969">
    <property type="entry name" value="YVTN repeat-like/Quinoprotein amine dehydrogenase"/>
    <property type="match status" value="1"/>
</dbReference>
<dbReference type="KEGG" id="mpg:Theba_0868"/>
<keyword evidence="2" id="KW-1185">Reference proteome</keyword>
<evidence type="ECO:0008006" key="3">
    <source>
        <dbReference type="Google" id="ProtNLM"/>
    </source>
</evidence>
<reference evidence="1 2" key="1">
    <citation type="journal article" date="2012" name="Genome Biol. Evol.">
        <title>Genome Sequence of the Mesophilic Thermotogales Bacterium Mesotoga prima MesG1.Ag.4.2 Reveals the Largest Thermotogales Genome To Date.</title>
        <authorList>
            <person name="Zhaxybayeva O."/>
            <person name="Swithers K.S."/>
            <person name="Foght J."/>
            <person name="Green A.G."/>
            <person name="Bruce D."/>
            <person name="Detter C."/>
            <person name="Han S."/>
            <person name="Teshima H."/>
            <person name="Han J."/>
            <person name="Woyke T."/>
            <person name="Pitluck S."/>
            <person name="Nolan M."/>
            <person name="Ivanova N."/>
            <person name="Pati A."/>
            <person name="Land M.L."/>
            <person name="Dlutek M."/>
            <person name="Doolittle W.F."/>
            <person name="Noll K.M."/>
            <person name="Nesbo C.L."/>
        </authorList>
    </citation>
    <scope>NUCLEOTIDE SEQUENCE [LARGE SCALE GENOMIC DNA]</scope>
    <source>
        <strain evidence="2">mesG1.Ag.4.2</strain>
    </source>
</reference>
<dbReference type="EMBL" id="CP003532">
    <property type="protein sequence ID" value="AFK06578.1"/>
    <property type="molecule type" value="Genomic_DNA"/>
</dbReference>
<organism evidence="1 2">
    <name type="scientific">Mesotoga prima MesG1.Ag.4.2</name>
    <dbReference type="NCBI Taxonomy" id="660470"/>
    <lineage>
        <taxon>Bacteria</taxon>
        <taxon>Thermotogati</taxon>
        <taxon>Thermotogota</taxon>
        <taxon>Thermotogae</taxon>
        <taxon>Kosmotogales</taxon>
        <taxon>Kosmotogaceae</taxon>
        <taxon>Mesotoga</taxon>
    </lineage>
</organism>
<evidence type="ECO:0000313" key="1">
    <source>
        <dbReference type="EMBL" id="AFK06578.1"/>
    </source>
</evidence>
<dbReference type="RefSeq" id="WP_014730616.1">
    <property type="nucleotide sequence ID" value="NC_017934.1"/>
</dbReference>
<dbReference type="InterPro" id="IPR011044">
    <property type="entry name" value="Quino_amine_DH_bsu"/>
</dbReference>
<dbReference type="InterPro" id="IPR013211">
    <property type="entry name" value="LVIVD"/>
</dbReference>
<dbReference type="GeneID" id="87106703"/>
<dbReference type="HOGENOM" id="CLU_825860_0_0_0"/>
<dbReference type="AlphaFoldDB" id="I2F3S5"/>